<protein>
    <submittedName>
        <fullName evidence="1">Uncharacterized protein</fullName>
    </submittedName>
</protein>
<evidence type="ECO:0000313" key="1">
    <source>
        <dbReference type="EMBL" id="KJA11107.1"/>
    </source>
</evidence>
<proteinExistence type="predicted"/>
<accession>A0A0D7KAY3</accession>
<name>A0A0D7KAY3_9BURK</name>
<dbReference type="EMBL" id="JXYQ01000020">
    <property type="protein sequence ID" value="KJA11107.1"/>
    <property type="molecule type" value="Genomic_DNA"/>
</dbReference>
<sequence>MFVVWRPMTQQLPFVRPDGWGLTIGHPKQQLAKMIPPSDTVYILQDRECLWSAWLSIPLVCERYEPWLTTAIETAQTQQRSAEQSRWAQWYGNEQDRFQKFISQVVPPHST</sequence>
<dbReference type="Proteomes" id="UP000032566">
    <property type="component" value="Unassembled WGS sequence"/>
</dbReference>
<evidence type="ECO:0000313" key="2">
    <source>
        <dbReference type="Proteomes" id="UP000032566"/>
    </source>
</evidence>
<gene>
    <name evidence="1" type="ORF">RP29_07425</name>
</gene>
<reference evidence="1 2" key="1">
    <citation type="submission" date="2014-12" db="EMBL/GenBank/DDBJ databases">
        <title>Isolation of bacteria from lake water.</title>
        <authorList>
            <person name="Sheng K.-Y."/>
            <person name="Chin P.-S."/>
            <person name="Chan K.-G."/>
            <person name="Tan G.S."/>
        </authorList>
    </citation>
    <scope>NUCLEOTIDE SEQUENCE [LARGE SCALE GENOMIC DNA]</scope>
    <source>
        <strain evidence="1 2">KY4</strain>
    </source>
</reference>
<dbReference type="PATRIC" id="fig|80878.5.peg.988"/>
<keyword evidence="2" id="KW-1185">Reference proteome</keyword>
<dbReference type="AlphaFoldDB" id="A0A0D7KAY3"/>
<organism evidence="1 2">
    <name type="scientific">Acidovorax temperans</name>
    <dbReference type="NCBI Taxonomy" id="80878"/>
    <lineage>
        <taxon>Bacteria</taxon>
        <taxon>Pseudomonadati</taxon>
        <taxon>Pseudomonadota</taxon>
        <taxon>Betaproteobacteria</taxon>
        <taxon>Burkholderiales</taxon>
        <taxon>Comamonadaceae</taxon>
        <taxon>Acidovorax</taxon>
    </lineage>
</organism>
<comment type="caution">
    <text evidence="1">The sequence shown here is derived from an EMBL/GenBank/DDBJ whole genome shotgun (WGS) entry which is preliminary data.</text>
</comment>